<dbReference type="AlphaFoldDB" id="A0AAU6VDK7"/>
<dbReference type="GO" id="GO:0016757">
    <property type="term" value="F:glycosyltransferase activity"/>
    <property type="evidence" value="ECO:0007669"/>
    <property type="project" value="InterPro"/>
</dbReference>
<dbReference type="EMBL" id="CP095350">
    <property type="protein sequence ID" value="XAG84333.1"/>
    <property type="molecule type" value="Genomic_DNA"/>
</dbReference>
<protein>
    <submittedName>
        <fullName evidence="2">Glycosyltransferase family 4 protein</fullName>
    </submittedName>
</protein>
<accession>A0AAU6VDK7</accession>
<name>A0AAU6VDK7_UNCXX</name>
<proteinExistence type="predicted"/>
<dbReference type="CDD" id="cd03801">
    <property type="entry name" value="GT4_PimA-like"/>
    <property type="match status" value="1"/>
</dbReference>
<sequence length="355" mass="40632">MNNKKKILFWGELPPETVHGISLSNERILDSLSLDYQVIKVIDRASFGGVVRKIFSLIVSLLMLSFYATKKCNYFYINTPMSTLGLWKIYIAVRLVLFVSPKTQVVSHLHRGDFLAFIANGNNRALFSKFSNYVHRLLVLSNKSKREIIEIDLFDAESVCVLFNTIEPINRPKEATDSCDKERYLYCLCNYIETKRIHSLVKISNQLLYPVKFNGVASSEYYMKKLVQLDAAHLCSLDDVIHGNEKERKLRGAKALVLPSLNEGMPLVLLESLAQGTPVICFDVGYIADYLGEDYPGLVRELTDEALTSRLQWLEELSEAEYLALRDRSFKLFWDNFDPNTIRSHTLQLFSSFNG</sequence>
<gene>
    <name evidence="2" type="ORF">MRM63_12610</name>
</gene>
<dbReference type="PANTHER" id="PTHR12526">
    <property type="entry name" value="GLYCOSYLTRANSFERASE"/>
    <property type="match status" value="1"/>
</dbReference>
<reference evidence="2" key="1">
    <citation type="submission" date="2022-03" db="EMBL/GenBank/DDBJ databases">
        <title>Sea Food Isolates.</title>
        <authorList>
            <person name="Li c."/>
        </authorList>
    </citation>
    <scope>NUCLEOTIDE SEQUENCE</scope>
    <source>
        <strain evidence="2">19MO03SA05</strain>
    </source>
</reference>
<organism evidence="2">
    <name type="scientific">bacterium 19MO03SA05</name>
    <dbReference type="NCBI Taxonomy" id="2920620"/>
    <lineage>
        <taxon>Bacteria</taxon>
    </lineage>
</organism>
<dbReference type="InterPro" id="IPR001296">
    <property type="entry name" value="Glyco_trans_1"/>
</dbReference>
<evidence type="ECO:0000259" key="1">
    <source>
        <dbReference type="Pfam" id="PF00534"/>
    </source>
</evidence>
<dbReference type="Gene3D" id="3.40.50.2000">
    <property type="entry name" value="Glycogen Phosphorylase B"/>
    <property type="match status" value="1"/>
</dbReference>
<dbReference type="SUPFAM" id="SSF53756">
    <property type="entry name" value="UDP-Glycosyltransferase/glycogen phosphorylase"/>
    <property type="match status" value="1"/>
</dbReference>
<dbReference type="Pfam" id="PF00534">
    <property type="entry name" value="Glycos_transf_1"/>
    <property type="match status" value="1"/>
</dbReference>
<feature type="domain" description="Glycosyl transferase family 1" evidence="1">
    <location>
        <begin position="245"/>
        <end position="319"/>
    </location>
</feature>
<dbReference type="PANTHER" id="PTHR12526:SF638">
    <property type="entry name" value="SPORE COAT PROTEIN SA"/>
    <property type="match status" value="1"/>
</dbReference>
<evidence type="ECO:0000313" key="2">
    <source>
        <dbReference type="EMBL" id="XAG84333.1"/>
    </source>
</evidence>